<dbReference type="PROSITE" id="PS51387">
    <property type="entry name" value="FAD_PCMH"/>
    <property type="match status" value="1"/>
</dbReference>
<comment type="caution">
    <text evidence="2">The sequence shown here is derived from an EMBL/GenBank/DDBJ whole genome shotgun (WGS) entry which is preliminary data.</text>
</comment>
<dbReference type="RefSeq" id="WP_122188014.1">
    <property type="nucleotide sequence ID" value="NZ_RFFH01000004.1"/>
</dbReference>
<dbReference type="InterPro" id="IPR036318">
    <property type="entry name" value="FAD-bd_PCMH-like_sf"/>
</dbReference>
<protein>
    <submittedName>
        <fullName evidence="2">FAD-binding molybdopterin dehydrogenase</fullName>
    </submittedName>
</protein>
<dbReference type="EMBL" id="RFFH01000004">
    <property type="protein sequence ID" value="RMI32631.1"/>
    <property type="molecule type" value="Genomic_DNA"/>
</dbReference>
<dbReference type="InterPro" id="IPR016166">
    <property type="entry name" value="FAD-bd_PCMH"/>
</dbReference>
<evidence type="ECO:0000313" key="3">
    <source>
        <dbReference type="Proteomes" id="UP000279275"/>
    </source>
</evidence>
<dbReference type="GO" id="GO:0071949">
    <property type="term" value="F:FAD binding"/>
    <property type="evidence" value="ECO:0007669"/>
    <property type="project" value="InterPro"/>
</dbReference>
<dbReference type="AlphaFoldDB" id="A0A3M2L4X7"/>
<dbReference type="PANTHER" id="PTHR42659">
    <property type="entry name" value="XANTHINE DEHYDROGENASE SUBUNIT C-RELATED"/>
    <property type="match status" value="1"/>
</dbReference>
<dbReference type="InterPro" id="IPR051312">
    <property type="entry name" value="Diverse_Substr_Oxidored"/>
</dbReference>
<evidence type="ECO:0000259" key="1">
    <source>
        <dbReference type="PROSITE" id="PS51387"/>
    </source>
</evidence>
<dbReference type="SUPFAM" id="SSF56176">
    <property type="entry name" value="FAD-binding/transporter-associated domain-like"/>
    <property type="match status" value="1"/>
</dbReference>
<gene>
    <name evidence="2" type="ORF">EBN03_11695</name>
</gene>
<dbReference type="InterPro" id="IPR016169">
    <property type="entry name" value="FAD-bd_PCMH_sub2"/>
</dbReference>
<dbReference type="PANTHER" id="PTHR42659:SF9">
    <property type="entry name" value="XANTHINE DEHYDROGENASE FAD-BINDING SUBUNIT XDHB-RELATED"/>
    <property type="match status" value="1"/>
</dbReference>
<dbReference type="OrthoDB" id="3574189at2"/>
<keyword evidence="3" id="KW-1185">Reference proteome</keyword>
<dbReference type="Proteomes" id="UP000279275">
    <property type="component" value="Unassembled WGS sequence"/>
</dbReference>
<proteinExistence type="predicted"/>
<feature type="domain" description="FAD-binding PCMH-type" evidence="1">
    <location>
        <begin position="1"/>
        <end position="174"/>
    </location>
</feature>
<name>A0A3M2L4X7_9NOCA</name>
<evidence type="ECO:0000313" key="2">
    <source>
        <dbReference type="EMBL" id="RMI32631.1"/>
    </source>
</evidence>
<sequence length="273" mass="29880">MDLNTVVDVIRRPPARPGADWQIGDTWLAGGTWLFSEPQPTVRRLIDLTGLGWPALVPGEHGLEIGATCTIQELYDFVPPGIPPGSGLLRTCCEALLASFKIWHAATVGGNICLSLPAGPMITMTVALDATYRLWSVDGSERTVTAREFVLGDHANALRPGEILRSVHIPAYALRKHVTHRRFTLTRLGRSTIFLVATRTPGTHDLVLTITAATTRPIVLAFDRVPDAETLRARIDGIPAELWFADANGTPAHRRHLAEHYAEEIRLELGGTR</sequence>
<organism evidence="2 3">
    <name type="scientific">Nocardia stercoris</name>
    <dbReference type="NCBI Taxonomy" id="2483361"/>
    <lineage>
        <taxon>Bacteria</taxon>
        <taxon>Bacillati</taxon>
        <taxon>Actinomycetota</taxon>
        <taxon>Actinomycetes</taxon>
        <taxon>Mycobacteriales</taxon>
        <taxon>Nocardiaceae</taxon>
        <taxon>Nocardia</taxon>
    </lineage>
</organism>
<dbReference type="Pfam" id="PF00941">
    <property type="entry name" value="FAD_binding_5"/>
    <property type="match status" value="1"/>
</dbReference>
<dbReference type="GO" id="GO:0016491">
    <property type="term" value="F:oxidoreductase activity"/>
    <property type="evidence" value="ECO:0007669"/>
    <property type="project" value="InterPro"/>
</dbReference>
<dbReference type="Gene3D" id="3.30.465.10">
    <property type="match status" value="1"/>
</dbReference>
<accession>A0A3M2L4X7</accession>
<reference evidence="2 3" key="1">
    <citation type="submission" date="2018-10" db="EMBL/GenBank/DDBJ databases">
        <title>Isolation from cow dung.</title>
        <authorList>
            <person name="Ling L."/>
        </authorList>
    </citation>
    <scope>NUCLEOTIDE SEQUENCE [LARGE SCALE GENOMIC DNA]</scope>
    <source>
        <strain evidence="2 3">NEAU-LL90</strain>
    </source>
</reference>
<dbReference type="InterPro" id="IPR002346">
    <property type="entry name" value="Mopterin_DH_FAD-bd"/>
</dbReference>